<accession>A0ABU0BL32</accession>
<comment type="caution">
    <text evidence="1">The sequence shown here is derived from an EMBL/GenBank/DDBJ whole genome shotgun (WGS) entry which is preliminary data.</text>
</comment>
<name>A0ABU0BL32_9HYPH</name>
<proteinExistence type="predicted"/>
<gene>
    <name evidence="1" type="ORF">QO002_001099</name>
</gene>
<dbReference type="EMBL" id="JAUSVF010000001">
    <property type="protein sequence ID" value="MDQ0318961.1"/>
    <property type="molecule type" value="Genomic_DNA"/>
</dbReference>
<protein>
    <recommendedName>
        <fullName evidence="3">DUF2971 domain-containing protein</fullName>
    </recommendedName>
</protein>
<evidence type="ECO:0000313" key="2">
    <source>
        <dbReference type="Proteomes" id="UP001230207"/>
    </source>
</evidence>
<organism evidence="1 2">
    <name type="scientific">Pararhizobium capsulatum DSM 1112</name>
    <dbReference type="NCBI Taxonomy" id="1121113"/>
    <lineage>
        <taxon>Bacteria</taxon>
        <taxon>Pseudomonadati</taxon>
        <taxon>Pseudomonadota</taxon>
        <taxon>Alphaproteobacteria</taxon>
        <taxon>Hyphomicrobiales</taxon>
        <taxon>Rhizobiaceae</taxon>
        <taxon>Rhizobium/Agrobacterium group</taxon>
        <taxon>Pararhizobium</taxon>
    </lineage>
</organism>
<evidence type="ECO:0000313" key="1">
    <source>
        <dbReference type="EMBL" id="MDQ0318961.1"/>
    </source>
</evidence>
<dbReference type="RefSeq" id="WP_307227463.1">
    <property type="nucleotide sequence ID" value="NZ_JAUSVF010000001.1"/>
</dbReference>
<evidence type="ECO:0008006" key="3">
    <source>
        <dbReference type="Google" id="ProtNLM"/>
    </source>
</evidence>
<reference evidence="1 2" key="1">
    <citation type="submission" date="2023-07" db="EMBL/GenBank/DDBJ databases">
        <title>Genomic Encyclopedia of Type Strains, Phase IV (KMG-IV): sequencing the most valuable type-strain genomes for metagenomic binning, comparative biology and taxonomic classification.</title>
        <authorList>
            <person name="Goeker M."/>
        </authorList>
    </citation>
    <scope>NUCLEOTIDE SEQUENCE [LARGE SCALE GENOMIC DNA]</scope>
    <source>
        <strain evidence="1 2">DSM 1112</strain>
    </source>
</reference>
<sequence>MTSSGKTYRRYTNLGAAIHMLQTKQITLLSPEKWDDGNDRHFMEVYKDKRNLQTLVAICLANDADTYGHWRVFSPAGDGVCVVLRKDLLIASFEGVPGVRHGEVDYREIKHLNGHPPTVYELPFLKRWPGRSEREYRVLYEHATEGTKAKDFPLPDGCIADVVLSPWMPESLVASVKRTLKSIEGCSGISMYQSTLVKNHEWTSITDRARNDGR</sequence>
<keyword evidence="2" id="KW-1185">Reference proteome</keyword>
<dbReference type="Proteomes" id="UP001230207">
    <property type="component" value="Unassembled WGS sequence"/>
</dbReference>